<dbReference type="PANTHER" id="PTHR48079">
    <property type="entry name" value="PROTEIN YEEZ"/>
    <property type="match status" value="1"/>
</dbReference>
<dbReference type="PANTHER" id="PTHR48079:SF6">
    <property type="entry name" value="NAD(P)-BINDING DOMAIN-CONTAINING PROTEIN-RELATED"/>
    <property type="match status" value="1"/>
</dbReference>
<gene>
    <name evidence="2" type="ORF">HF838_24190</name>
</gene>
<name>A0A848D6A9_ANEAE</name>
<dbReference type="SUPFAM" id="SSF51735">
    <property type="entry name" value="NAD(P)-binding Rossmann-fold domains"/>
    <property type="match status" value="1"/>
</dbReference>
<dbReference type="EMBL" id="JABAGO010000078">
    <property type="protein sequence ID" value="NMF01301.1"/>
    <property type="molecule type" value="Genomic_DNA"/>
</dbReference>
<evidence type="ECO:0000259" key="1">
    <source>
        <dbReference type="Pfam" id="PF01370"/>
    </source>
</evidence>
<dbReference type="GO" id="GO:0004029">
    <property type="term" value="F:aldehyde dehydrogenase (NAD+) activity"/>
    <property type="evidence" value="ECO:0007669"/>
    <property type="project" value="TreeGrafter"/>
</dbReference>
<proteinExistence type="predicted"/>
<evidence type="ECO:0000313" key="3">
    <source>
        <dbReference type="Proteomes" id="UP000561326"/>
    </source>
</evidence>
<protein>
    <submittedName>
        <fullName evidence="2">NAD-dependent epimerase/dehydratase family protein</fullName>
    </submittedName>
</protein>
<dbReference type="AlphaFoldDB" id="A0A848D6A9"/>
<dbReference type="GeneID" id="92838905"/>
<feature type="domain" description="NAD-dependent epimerase/dehydratase" evidence="1">
    <location>
        <begin position="4"/>
        <end position="209"/>
    </location>
</feature>
<dbReference type="Proteomes" id="UP000561326">
    <property type="component" value="Unassembled WGS sequence"/>
</dbReference>
<dbReference type="Pfam" id="PF01370">
    <property type="entry name" value="Epimerase"/>
    <property type="match status" value="1"/>
</dbReference>
<dbReference type="OrthoDB" id="9809586at2"/>
<comment type="caution">
    <text evidence="2">The sequence shown here is derived from an EMBL/GenBank/DDBJ whole genome shotgun (WGS) entry which is preliminary data.</text>
</comment>
<dbReference type="InterPro" id="IPR051783">
    <property type="entry name" value="NAD(P)-dependent_oxidoreduct"/>
</dbReference>
<sequence>MKNVLVMGGTRFFGKHLVEMLLDKGINVTIATRGKTPVPFDERVNRLVMDRYDRASLQRIADAGHWDAVYDQICYASEDALDACEVFRGKANRYIFTSSLSVYPYDEEAQPEEKVNPYVHPIRIGSRFDFPYDEGKRQAEAVFFQKAEFPVVAVRFPIVMGEDDYTKRLMFHIEHIKQERTIGLPNPEAVMSFILAEEAARFLVWAWESGIEGPINACSSGTITLRKLVALIEEATGKQAIVQTQADKVDMSPYGVERSWYMDNRKAQKAGFVFSRLEEWLPRLIRKLS</sequence>
<evidence type="ECO:0000313" key="2">
    <source>
        <dbReference type="EMBL" id="NMF01301.1"/>
    </source>
</evidence>
<organism evidence="2 3">
    <name type="scientific">Aneurinibacillus aneurinilyticus</name>
    <name type="common">Bacillus aneurinolyticus</name>
    <dbReference type="NCBI Taxonomy" id="1391"/>
    <lineage>
        <taxon>Bacteria</taxon>
        <taxon>Bacillati</taxon>
        <taxon>Bacillota</taxon>
        <taxon>Bacilli</taxon>
        <taxon>Bacillales</taxon>
        <taxon>Paenibacillaceae</taxon>
        <taxon>Aneurinibacillus group</taxon>
        <taxon>Aneurinibacillus</taxon>
    </lineage>
</organism>
<reference evidence="2 3" key="1">
    <citation type="submission" date="2020-04" db="EMBL/GenBank/DDBJ databases">
        <authorList>
            <person name="Hitch T.C.A."/>
            <person name="Wylensek D."/>
            <person name="Clavel T."/>
        </authorList>
    </citation>
    <scope>NUCLEOTIDE SEQUENCE [LARGE SCALE GENOMIC DNA]</scope>
    <source>
        <strain evidence="2 3">WB01_D5_05</strain>
    </source>
</reference>
<dbReference type="InterPro" id="IPR036291">
    <property type="entry name" value="NAD(P)-bd_dom_sf"/>
</dbReference>
<dbReference type="Gene3D" id="3.40.50.720">
    <property type="entry name" value="NAD(P)-binding Rossmann-like Domain"/>
    <property type="match status" value="1"/>
</dbReference>
<dbReference type="RefSeq" id="WP_021621176.1">
    <property type="nucleotide sequence ID" value="NZ_CABKST010000121.1"/>
</dbReference>
<dbReference type="InterPro" id="IPR001509">
    <property type="entry name" value="Epimerase_deHydtase"/>
</dbReference>
<accession>A0A848D6A9</accession>
<dbReference type="GO" id="GO:0005737">
    <property type="term" value="C:cytoplasm"/>
    <property type="evidence" value="ECO:0007669"/>
    <property type="project" value="TreeGrafter"/>
</dbReference>